<evidence type="ECO:0000313" key="2">
    <source>
        <dbReference type="Proteomes" id="UP000198729"/>
    </source>
</evidence>
<organism evidence="1 2">
    <name type="scientific">Nitrosomonas mobilis</name>
    <dbReference type="NCBI Taxonomy" id="51642"/>
    <lineage>
        <taxon>Bacteria</taxon>
        <taxon>Pseudomonadati</taxon>
        <taxon>Pseudomonadota</taxon>
        <taxon>Betaproteobacteria</taxon>
        <taxon>Nitrosomonadales</taxon>
        <taxon>Nitrosomonadaceae</taxon>
        <taxon>Nitrosomonas</taxon>
    </lineage>
</organism>
<reference evidence="1 2" key="1">
    <citation type="submission" date="2016-10" db="EMBL/GenBank/DDBJ databases">
        <authorList>
            <person name="de Groot N.N."/>
        </authorList>
    </citation>
    <scope>NUCLEOTIDE SEQUENCE [LARGE SCALE GENOMIC DNA]</scope>
    <source>
        <strain evidence="1">1</strain>
    </source>
</reference>
<evidence type="ECO:0000313" key="1">
    <source>
        <dbReference type="EMBL" id="SCZ84900.1"/>
    </source>
</evidence>
<sequence>MAHHKEIFEGRTIEIKDGVNLSINGKEIDCHHDRVKNKFYSKYLPYTQYDSLLELAREIAKHAAEFSHAKD</sequence>
<dbReference type="AlphaFoldDB" id="A0A1G5SDH7"/>
<dbReference type="STRING" id="51642.NSMM_300019"/>
<keyword evidence="2" id="KW-1185">Reference proteome</keyword>
<name>A0A1G5SDH7_9PROT</name>
<dbReference type="InterPro" id="IPR023199">
    <property type="entry name" value="GriE/MELC1_sf"/>
</dbReference>
<protein>
    <submittedName>
        <fullName evidence="1">Uncharacterized protein</fullName>
    </submittedName>
</protein>
<dbReference type="Gene3D" id="3.30.1880.10">
    <property type="entry name" value="protein ne1242 domain like"/>
    <property type="match status" value="1"/>
</dbReference>
<proteinExistence type="predicted"/>
<dbReference type="RefSeq" id="WP_090284750.1">
    <property type="nucleotide sequence ID" value="NZ_FMWO01000037.1"/>
</dbReference>
<dbReference type="OrthoDB" id="8548842at2"/>
<accession>A0A1G5SDH7</accession>
<dbReference type="Proteomes" id="UP000198729">
    <property type="component" value="Unassembled WGS sequence"/>
</dbReference>
<dbReference type="EMBL" id="FMWO01000037">
    <property type="protein sequence ID" value="SCZ84900.1"/>
    <property type="molecule type" value="Genomic_DNA"/>
</dbReference>
<gene>
    <name evidence="1" type="ORF">NSMM_300019</name>
</gene>